<protein>
    <submittedName>
        <fullName evidence="2">Uncharacterized protein</fullName>
    </submittedName>
</protein>
<organism evidence="2 3">
    <name type="scientific">Kipferlia bialata</name>
    <dbReference type="NCBI Taxonomy" id="797122"/>
    <lineage>
        <taxon>Eukaryota</taxon>
        <taxon>Metamonada</taxon>
        <taxon>Carpediemonas-like organisms</taxon>
        <taxon>Kipferlia</taxon>
    </lineage>
</organism>
<feature type="compositionally biased region" description="Polar residues" evidence="1">
    <location>
        <begin position="1"/>
        <end position="24"/>
    </location>
</feature>
<feature type="region of interest" description="Disordered" evidence="1">
    <location>
        <begin position="1"/>
        <end position="164"/>
    </location>
</feature>
<evidence type="ECO:0000313" key="3">
    <source>
        <dbReference type="Proteomes" id="UP000265618"/>
    </source>
</evidence>
<proteinExistence type="predicted"/>
<keyword evidence="3" id="KW-1185">Reference proteome</keyword>
<feature type="compositionally biased region" description="Basic residues" evidence="1">
    <location>
        <begin position="89"/>
        <end position="111"/>
    </location>
</feature>
<evidence type="ECO:0000313" key="2">
    <source>
        <dbReference type="EMBL" id="GIQ83428.1"/>
    </source>
</evidence>
<reference evidence="2 3" key="1">
    <citation type="journal article" date="2018" name="PLoS ONE">
        <title>The draft genome of Kipferlia bialata reveals reductive genome evolution in fornicate parasites.</title>
        <authorList>
            <person name="Tanifuji G."/>
            <person name="Takabayashi S."/>
            <person name="Kume K."/>
            <person name="Takagi M."/>
            <person name="Nakayama T."/>
            <person name="Kamikawa R."/>
            <person name="Inagaki Y."/>
            <person name="Hashimoto T."/>
        </authorList>
    </citation>
    <scope>NUCLEOTIDE SEQUENCE [LARGE SCALE GENOMIC DNA]</scope>
    <source>
        <strain evidence="2">NY0173</strain>
    </source>
</reference>
<dbReference type="AlphaFoldDB" id="A0A9K3GHP0"/>
<accession>A0A9K3GHP0</accession>
<gene>
    <name evidence="2" type="ORF">KIPB_004746</name>
</gene>
<dbReference type="EMBL" id="BDIP01001045">
    <property type="protein sequence ID" value="GIQ83428.1"/>
    <property type="molecule type" value="Genomic_DNA"/>
</dbReference>
<feature type="compositionally biased region" description="Basic residues" evidence="1">
    <location>
        <begin position="136"/>
        <end position="147"/>
    </location>
</feature>
<evidence type="ECO:0000256" key="1">
    <source>
        <dbReference type="SAM" id="MobiDB-lite"/>
    </source>
</evidence>
<feature type="compositionally biased region" description="Pro residues" evidence="1">
    <location>
        <begin position="207"/>
        <end position="223"/>
    </location>
</feature>
<sequence length="242" mass="26417">MVSTTMPHPNYTSRAEYTAPSTHTPRGRGRQGYAPVSLGEGAMPRPLEGVESGHPSQDSPSDSEKAHPSGSFAPYVHPSVKAEGYNTHTRARMRSSAAKTHRVPTRPRPSRLRPSTPAMWREREDSEYRAPGTRATTRRPKKRTRPTRRPDAEPPRRPTQVQTGTAADYLKMATQVATQSTYEPHAGVSMYSVHPPTSLAPTEASPHVPPRPPLSALGVPPPPHAKRVPTSARVTVVSQVDL</sequence>
<dbReference type="Proteomes" id="UP000265618">
    <property type="component" value="Unassembled WGS sequence"/>
</dbReference>
<name>A0A9K3GHP0_9EUKA</name>
<comment type="caution">
    <text evidence="2">The sequence shown here is derived from an EMBL/GenBank/DDBJ whole genome shotgun (WGS) entry which is preliminary data.</text>
</comment>
<feature type="region of interest" description="Disordered" evidence="1">
    <location>
        <begin position="193"/>
        <end position="232"/>
    </location>
</feature>